<feature type="chain" id="PRO_5041389241" evidence="2">
    <location>
        <begin position="18"/>
        <end position="285"/>
    </location>
</feature>
<dbReference type="SUPFAM" id="SSF55797">
    <property type="entry name" value="PR-1-like"/>
    <property type="match status" value="1"/>
</dbReference>
<evidence type="ECO:0000256" key="1">
    <source>
        <dbReference type="SAM" id="MobiDB-lite"/>
    </source>
</evidence>
<organism evidence="4 5">
    <name type="scientific">Cercophora newfieldiana</name>
    <dbReference type="NCBI Taxonomy" id="92897"/>
    <lineage>
        <taxon>Eukaryota</taxon>
        <taxon>Fungi</taxon>
        <taxon>Dikarya</taxon>
        <taxon>Ascomycota</taxon>
        <taxon>Pezizomycotina</taxon>
        <taxon>Sordariomycetes</taxon>
        <taxon>Sordariomycetidae</taxon>
        <taxon>Sordariales</taxon>
        <taxon>Lasiosphaeriaceae</taxon>
        <taxon>Cercophora</taxon>
    </lineage>
</organism>
<feature type="domain" description="SCP" evidence="3">
    <location>
        <begin position="113"/>
        <end position="267"/>
    </location>
</feature>
<comment type="caution">
    <text evidence="4">The sequence shown here is derived from an EMBL/GenBank/DDBJ whole genome shotgun (WGS) entry which is preliminary data.</text>
</comment>
<dbReference type="PROSITE" id="PS01009">
    <property type="entry name" value="CRISP_1"/>
    <property type="match status" value="1"/>
</dbReference>
<dbReference type="EMBL" id="JAULSV010000001">
    <property type="protein sequence ID" value="KAK0655088.1"/>
    <property type="molecule type" value="Genomic_DNA"/>
</dbReference>
<gene>
    <name evidence="4" type="ORF">B0T16DRAFT_424160</name>
</gene>
<name>A0AA40CZM5_9PEZI</name>
<dbReference type="SMART" id="SM00198">
    <property type="entry name" value="SCP"/>
    <property type="match status" value="1"/>
</dbReference>
<feature type="signal peptide" evidence="2">
    <location>
        <begin position="1"/>
        <end position="17"/>
    </location>
</feature>
<dbReference type="FunFam" id="3.40.33.10:FF:000018">
    <property type="entry name" value="SCP-like extracellular protein, putative"/>
    <property type="match status" value="1"/>
</dbReference>
<feature type="compositionally biased region" description="Low complexity" evidence="1">
    <location>
        <begin position="62"/>
        <end position="72"/>
    </location>
</feature>
<feature type="region of interest" description="Disordered" evidence="1">
    <location>
        <begin position="62"/>
        <end position="91"/>
    </location>
</feature>
<dbReference type="AlphaFoldDB" id="A0AA40CZM5"/>
<dbReference type="PANTHER" id="PTHR10334">
    <property type="entry name" value="CYSTEINE-RICH SECRETORY PROTEIN-RELATED"/>
    <property type="match status" value="1"/>
</dbReference>
<dbReference type="InterPro" id="IPR014044">
    <property type="entry name" value="CAP_dom"/>
</dbReference>
<proteinExistence type="predicted"/>
<evidence type="ECO:0000259" key="3">
    <source>
        <dbReference type="SMART" id="SM00198"/>
    </source>
</evidence>
<dbReference type="InterPro" id="IPR035940">
    <property type="entry name" value="CAP_sf"/>
</dbReference>
<dbReference type="InterPro" id="IPR018244">
    <property type="entry name" value="Allrgn_V5/Tpx1_CS"/>
</dbReference>
<dbReference type="PRINTS" id="PR00837">
    <property type="entry name" value="V5TPXLIKE"/>
</dbReference>
<reference evidence="4" key="1">
    <citation type="submission" date="2023-06" db="EMBL/GenBank/DDBJ databases">
        <title>Genome-scale phylogeny and comparative genomics of the fungal order Sordariales.</title>
        <authorList>
            <consortium name="Lawrence Berkeley National Laboratory"/>
            <person name="Hensen N."/>
            <person name="Bonometti L."/>
            <person name="Westerberg I."/>
            <person name="Brannstrom I.O."/>
            <person name="Guillou S."/>
            <person name="Cros-Aarteil S."/>
            <person name="Calhoun S."/>
            <person name="Haridas S."/>
            <person name="Kuo A."/>
            <person name="Mondo S."/>
            <person name="Pangilinan J."/>
            <person name="Riley R."/>
            <person name="Labutti K."/>
            <person name="Andreopoulos B."/>
            <person name="Lipzen A."/>
            <person name="Chen C."/>
            <person name="Yanf M."/>
            <person name="Daum C."/>
            <person name="Ng V."/>
            <person name="Clum A."/>
            <person name="Steindorff A."/>
            <person name="Ohm R."/>
            <person name="Martin F."/>
            <person name="Silar P."/>
            <person name="Natvig D."/>
            <person name="Lalanne C."/>
            <person name="Gautier V."/>
            <person name="Ament-Velasquez S.L."/>
            <person name="Kruys A."/>
            <person name="Hutchinson M.I."/>
            <person name="Powell A.J."/>
            <person name="Barry K."/>
            <person name="Miller A.N."/>
            <person name="Grigoriev I.V."/>
            <person name="Debuchy R."/>
            <person name="Gladieux P."/>
            <person name="Thoren M.H."/>
            <person name="Johannesson H."/>
        </authorList>
    </citation>
    <scope>NUCLEOTIDE SEQUENCE</scope>
    <source>
        <strain evidence="4">SMH2532-1</strain>
    </source>
</reference>
<keyword evidence="2" id="KW-0732">Signal</keyword>
<dbReference type="GO" id="GO:0005576">
    <property type="term" value="C:extracellular region"/>
    <property type="evidence" value="ECO:0007669"/>
    <property type="project" value="InterPro"/>
</dbReference>
<dbReference type="Pfam" id="PF00188">
    <property type="entry name" value="CAP"/>
    <property type="match status" value="1"/>
</dbReference>
<evidence type="ECO:0000313" key="4">
    <source>
        <dbReference type="EMBL" id="KAK0655088.1"/>
    </source>
</evidence>
<accession>A0AA40CZM5</accession>
<keyword evidence="5" id="KW-1185">Reference proteome</keyword>
<dbReference type="Gene3D" id="3.40.33.10">
    <property type="entry name" value="CAP"/>
    <property type="match status" value="1"/>
</dbReference>
<dbReference type="Proteomes" id="UP001174936">
    <property type="component" value="Unassembled WGS sequence"/>
</dbReference>
<dbReference type="InterPro" id="IPR001283">
    <property type="entry name" value="CRISP-related"/>
</dbReference>
<feature type="compositionally biased region" description="Pro residues" evidence="1">
    <location>
        <begin position="73"/>
        <end position="91"/>
    </location>
</feature>
<protein>
    <submittedName>
        <fullName evidence="4">CAP domain-containing protein</fullName>
    </submittedName>
</protein>
<sequence>MRSSILLAASGAILALAGPIVEKRATIVETDYAIEWVTVTVTDGRPLPSFFRQHKNHALPSSITSFSSSASPSPTPTPTPEPAPAPVPEPEPIIPEVPAFIPEVPVFAPAGDDYVSTLLYHHNVHRTNHSSGDLSWGSAYADYALQTAKKCKFEHDLTPGGGGYGQNLAMYATSAGAAAFGANRAGAQAASNFWYNGELDKFPSSDYGKGSPNMGNFHGWGHFSQLVWTNTQQVGCASYLCPKGTMVDSMDSWFTVCNYFPAGNVAGAYGQNVKAPQGQPTVQAA</sequence>
<dbReference type="CDD" id="cd05380">
    <property type="entry name" value="CAP_euk"/>
    <property type="match status" value="1"/>
</dbReference>
<evidence type="ECO:0000256" key="2">
    <source>
        <dbReference type="SAM" id="SignalP"/>
    </source>
</evidence>
<evidence type="ECO:0000313" key="5">
    <source>
        <dbReference type="Proteomes" id="UP001174936"/>
    </source>
</evidence>